<dbReference type="AlphaFoldDB" id="A0AAF0UNT6"/>
<protein>
    <submittedName>
        <fullName evidence="1">Uncharacterized protein</fullName>
    </submittedName>
</protein>
<dbReference type="Proteomes" id="UP001234989">
    <property type="component" value="Chromosome 10"/>
</dbReference>
<gene>
    <name evidence="1" type="ORF">MTR67_042193</name>
</gene>
<evidence type="ECO:0000313" key="2">
    <source>
        <dbReference type="Proteomes" id="UP001234989"/>
    </source>
</evidence>
<reference evidence="1" key="1">
    <citation type="submission" date="2023-08" db="EMBL/GenBank/DDBJ databases">
        <title>A de novo genome assembly of Solanum verrucosum Schlechtendal, a Mexican diploid species geographically isolated from the other diploid A-genome species in potato relatives.</title>
        <authorList>
            <person name="Hosaka K."/>
        </authorList>
    </citation>
    <scope>NUCLEOTIDE SEQUENCE</scope>
    <source>
        <tissue evidence="1">Young leaves</tissue>
    </source>
</reference>
<sequence length="98" mass="10571">MKRRQGRPGNKLPLCQVSSNFPYNVNEEQSAFLSSDKFSKPRVKVPILQTLMLLLRDGSVKVEGCIQKKMEGGNKVAAADLGGSVLTGTLGNPLGLLE</sequence>
<organism evidence="1 2">
    <name type="scientific">Solanum verrucosum</name>
    <dbReference type="NCBI Taxonomy" id="315347"/>
    <lineage>
        <taxon>Eukaryota</taxon>
        <taxon>Viridiplantae</taxon>
        <taxon>Streptophyta</taxon>
        <taxon>Embryophyta</taxon>
        <taxon>Tracheophyta</taxon>
        <taxon>Spermatophyta</taxon>
        <taxon>Magnoliopsida</taxon>
        <taxon>eudicotyledons</taxon>
        <taxon>Gunneridae</taxon>
        <taxon>Pentapetalae</taxon>
        <taxon>asterids</taxon>
        <taxon>lamiids</taxon>
        <taxon>Solanales</taxon>
        <taxon>Solanaceae</taxon>
        <taxon>Solanoideae</taxon>
        <taxon>Solaneae</taxon>
        <taxon>Solanum</taxon>
    </lineage>
</organism>
<accession>A0AAF0UNT6</accession>
<proteinExistence type="predicted"/>
<name>A0AAF0UNT6_SOLVR</name>
<dbReference type="EMBL" id="CP133621">
    <property type="protein sequence ID" value="WMV48808.1"/>
    <property type="molecule type" value="Genomic_DNA"/>
</dbReference>
<evidence type="ECO:0000313" key="1">
    <source>
        <dbReference type="EMBL" id="WMV48808.1"/>
    </source>
</evidence>
<keyword evidence="2" id="KW-1185">Reference proteome</keyword>